<dbReference type="OrthoDB" id="5294182at2"/>
<accession>A0A150WD06</accession>
<evidence type="ECO:0000313" key="2">
    <source>
        <dbReference type="EMBL" id="KYG60770.1"/>
    </source>
</evidence>
<organism evidence="2 3">
    <name type="scientific">Bdellovibrio bacteriovorus</name>
    <dbReference type="NCBI Taxonomy" id="959"/>
    <lineage>
        <taxon>Bacteria</taxon>
        <taxon>Pseudomonadati</taxon>
        <taxon>Bdellovibrionota</taxon>
        <taxon>Bdellovibrionia</taxon>
        <taxon>Bdellovibrionales</taxon>
        <taxon>Pseudobdellovibrionaceae</taxon>
        <taxon>Bdellovibrio</taxon>
    </lineage>
</organism>
<dbReference type="Pfam" id="PF07238">
    <property type="entry name" value="PilZ"/>
    <property type="match status" value="1"/>
</dbReference>
<evidence type="ECO:0000259" key="1">
    <source>
        <dbReference type="Pfam" id="PF07238"/>
    </source>
</evidence>
<protein>
    <recommendedName>
        <fullName evidence="1">PilZ domain-containing protein</fullName>
    </recommendedName>
</protein>
<dbReference type="InterPro" id="IPR009875">
    <property type="entry name" value="PilZ_domain"/>
</dbReference>
<dbReference type="AlphaFoldDB" id="A0A150WD06"/>
<dbReference type="RefSeq" id="WP_063245020.1">
    <property type="nucleotide sequence ID" value="NZ_LUKF01000019.1"/>
</dbReference>
<dbReference type="EMBL" id="LUKF01000019">
    <property type="protein sequence ID" value="KYG60770.1"/>
    <property type="molecule type" value="Genomic_DNA"/>
</dbReference>
<gene>
    <name evidence="2" type="ORF">AZI85_12340</name>
</gene>
<proteinExistence type="predicted"/>
<comment type="caution">
    <text evidence="2">The sequence shown here is derived from an EMBL/GenBank/DDBJ whole genome shotgun (WGS) entry which is preliminary data.</text>
</comment>
<name>A0A150WD06_BDEBC</name>
<evidence type="ECO:0000313" key="3">
    <source>
        <dbReference type="Proteomes" id="UP000075391"/>
    </source>
</evidence>
<dbReference type="GO" id="GO:0035438">
    <property type="term" value="F:cyclic-di-GMP binding"/>
    <property type="evidence" value="ECO:0007669"/>
    <property type="project" value="InterPro"/>
</dbReference>
<dbReference type="Gene3D" id="2.40.10.220">
    <property type="entry name" value="predicted glycosyltransferase like domains"/>
    <property type="match status" value="1"/>
</dbReference>
<dbReference type="SUPFAM" id="SSF141371">
    <property type="entry name" value="PilZ domain-like"/>
    <property type="match status" value="1"/>
</dbReference>
<reference evidence="2 3" key="1">
    <citation type="submission" date="2016-03" db="EMBL/GenBank/DDBJ databases">
        <authorList>
            <person name="Ploux O."/>
        </authorList>
    </citation>
    <scope>NUCLEOTIDE SEQUENCE [LARGE SCALE GENOMIC DNA]</scope>
    <source>
        <strain evidence="2 3">BER2</strain>
    </source>
</reference>
<feature type="domain" description="PilZ" evidence="1">
    <location>
        <begin position="10"/>
        <end position="101"/>
    </location>
</feature>
<dbReference type="Proteomes" id="UP000075391">
    <property type="component" value="Unassembled WGS sequence"/>
</dbReference>
<sequence>MEDTVNVPAPRTPLNLEVSFKRNYAREETRGTLKNISITGAFLEFMGGEVRANEKLHLVFVVAGRERKVAAHVIWTNSAGCGVKFMPVNNRDVQIVDDLIYFVENSREDRRSVMDTIFKKVG</sequence>